<dbReference type="InterPro" id="IPR011008">
    <property type="entry name" value="Dimeric_a/b-barrel"/>
</dbReference>
<reference evidence="2" key="1">
    <citation type="submission" date="2022-06" db="EMBL/GenBank/DDBJ databases">
        <title>Diverse halophilic archaea isolated from saline environments.</title>
        <authorList>
            <person name="Cui H.-L."/>
        </authorList>
    </citation>
    <scope>NUCLEOTIDE SEQUENCE</scope>
    <source>
        <strain evidence="2">WLHS1</strain>
    </source>
</reference>
<dbReference type="KEGG" id="sawl:NGM29_11150"/>
<dbReference type="InterPro" id="IPR009799">
    <property type="entry name" value="EthD_dom"/>
</dbReference>
<feature type="domain" description="EthD" evidence="1">
    <location>
        <begin position="12"/>
        <end position="89"/>
    </location>
</feature>
<dbReference type="RefSeq" id="WP_254156236.1">
    <property type="nucleotide sequence ID" value="NZ_CP100355.1"/>
</dbReference>
<sequence length="113" mass="12273">MITFVNLLVRDDDLSHEEFCERWLGDHTDLASDLPGLERYVTSTPTDPSKSAYDGIVRLTFADGAAMAAAFESDVGQEVQADAATFADMEASETMVVEETVHVAETALPSEDD</sequence>
<organism evidence="2 3">
    <name type="scientific">Natronosalvus rutilus</name>
    <dbReference type="NCBI Taxonomy" id="2953753"/>
    <lineage>
        <taxon>Archaea</taxon>
        <taxon>Methanobacteriati</taxon>
        <taxon>Methanobacteriota</taxon>
        <taxon>Stenosarchaea group</taxon>
        <taxon>Halobacteria</taxon>
        <taxon>Halobacteriales</taxon>
        <taxon>Natrialbaceae</taxon>
        <taxon>Natronosalvus</taxon>
    </lineage>
</organism>
<dbReference type="NCBIfam" id="TIGR02118">
    <property type="entry name" value="EthD family reductase"/>
    <property type="match status" value="1"/>
</dbReference>
<dbReference type="Pfam" id="PF07110">
    <property type="entry name" value="EthD"/>
    <property type="match status" value="1"/>
</dbReference>
<dbReference type="Proteomes" id="UP001056855">
    <property type="component" value="Chromosome"/>
</dbReference>
<proteinExistence type="predicted"/>
<dbReference type="AlphaFoldDB" id="A0A9E7SU15"/>
<accession>A0A9E7SU15</accession>
<evidence type="ECO:0000313" key="2">
    <source>
        <dbReference type="EMBL" id="UTF52347.1"/>
    </source>
</evidence>
<dbReference type="Gene3D" id="3.30.70.100">
    <property type="match status" value="1"/>
</dbReference>
<dbReference type="GeneID" id="73290610"/>
<evidence type="ECO:0000313" key="3">
    <source>
        <dbReference type="Proteomes" id="UP001056855"/>
    </source>
</evidence>
<dbReference type="EMBL" id="CP100355">
    <property type="protein sequence ID" value="UTF52347.1"/>
    <property type="molecule type" value="Genomic_DNA"/>
</dbReference>
<dbReference type="GO" id="GO:0016491">
    <property type="term" value="F:oxidoreductase activity"/>
    <property type="evidence" value="ECO:0007669"/>
    <property type="project" value="InterPro"/>
</dbReference>
<name>A0A9E7SU15_9EURY</name>
<evidence type="ECO:0000259" key="1">
    <source>
        <dbReference type="Pfam" id="PF07110"/>
    </source>
</evidence>
<keyword evidence="3" id="KW-1185">Reference proteome</keyword>
<protein>
    <submittedName>
        <fullName evidence="2">EthD family reductase</fullName>
    </submittedName>
</protein>
<gene>
    <name evidence="2" type="ORF">NGM29_11150</name>
</gene>
<dbReference type="SUPFAM" id="SSF54909">
    <property type="entry name" value="Dimeric alpha+beta barrel"/>
    <property type="match status" value="1"/>
</dbReference>